<dbReference type="EMBL" id="BGZK01000136">
    <property type="protein sequence ID" value="GBP22096.1"/>
    <property type="molecule type" value="Genomic_DNA"/>
</dbReference>
<reference evidence="1 2" key="1">
    <citation type="journal article" date="2019" name="Commun. Biol.">
        <title>The bagworm genome reveals a unique fibroin gene that provides high tensile strength.</title>
        <authorList>
            <person name="Kono N."/>
            <person name="Nakamura H."/>
            <person name="Ohtoshi R."/>
            <person name="Tomita M."/>
            <person name="Numata K."/>
            <person name="Arakawa K."/>
        </authorList>
    </citation>
    <scope>NUCLEOTIDE SEQUENCE [LARGE SCALE GENOMIC DNA]</scope>
</reference>
<dbReference type="AlphaFoldDB" id="A0A4C1U8A5"/>
<accession>A0A4C1U8A5</accession>
<evidence type="ECO:0000313" key="2">
    <source>
        <dbReference type="Proteomes" id="UP000299102"/>
    </source>
</evidence>
<protein>
    <submittedName>
        <fullName evidence="1">Uncharacterized protein</fullName>
    </submittedName>
</protein>
<comment type="caution">
    <text evidence="1">The sequence shown here is derived from an EMBL/GenBank/DDBJ whole genome shotgun (WGS) entry which is preliminary data.</text>
</comment>
<keyword evidence="2" id="KW-1185">Reference proteome</keyword>
<organism evidence="1 2">
    <name type="scientific">Eumeta variegata</name>
    <name type="common">Bagworm moth</name>
    <name type="synonym">Eumeta japonica</name>
    <dbReference type="NCBI Taxonomy" id="151549"/>
    <lineage>
        <taxon>Eukaryota</taxon>
        <taxon>Metazoa</taxon>
        <taxon>Ecdysozoa</taxon>
        <taxon>Arthropoda</taxon>
        <taxon>Hexapoda</taxon>
        <taxon>Insecta</taxon>
        <taxon>Pterygota</taxon>
        <taxon>Neoptera</taxon>
        <taxon>Endopterygota</taxon>
        <taxon>Lepidoptera</taxon>
        <taxon>Glossata</taxon>
        <taxon>Ditrysia</taxon>
        <taxon>Tineoidea</taxon>
        <taxon>Psychidae</taxon>
        <taxon>Oiketicinae</taxon>
        <taxon>Eumeta</taxon>
    </lineage>
</organism>
<dbReference type="Proteomes" id="UP000299102">
    <property type="component" value="Unassembled WGS sequence"/>
</dbReference>
<sequence length="235" mass="26319">MAAATNATDRYQDSTLMFFSSLTFIRSVSICEIVNMSRMSCEVYTHPTAEVYPATIFLFQTRALSSLEAGPVRADRRPTAVVADAMAKSGADGLICFSRHRTRIDFSARASNFSLCVHTWTGRVFLSEPRRPRSGNELILILLNAPSILANAVEMQRMLKAVINRRPTGARAGAMHLKGVRSRRPIEIKFAKVDFGFANVLLCLKKNPWQILHLGCRLRFESALIDHLELISCMR</sequence>
<name>A0A4C1U8A5_EUMVA</name>
<proteinExistence type="predicted"/>
<gene>
    <name evidence="1" type="ORF">EVAR_94135_1</name>
</gene>
<evidence type="ECO:0000313" key="1">
    <source>
        <dbReference type="EMBL" id="GBP22096.1"/>
    </source>
</evidence>